<evidence type="ECO:0000313" key="2">
    <source>
        <dbReference type="EMBL" id="MUN36686.1"/>
    </source>
</evidence>
<protein>
    <submittedName>
        <fullName evidence="2">Helix-turn-helix domain-containing protein</fullName>
    </submittedName>
</protein>
<organism evidence="2 3">
    <name type="scientific">Actinomadura litoris</name>
    <dbReference type="NCBI Taxonomy" id="2678616"/>
    <lineage>
        <taxon>Bacteria</taxon>
        <taxon>Bacillati</taxon>
        <taxon>Actinomycetota</taxon>
        <taxon>Actinomycetes</taxon>
        <taxon>Streptosporangiales</taxon>
        <taxon>Thermomonosporaceae</taxon>
        <taxon>Actinomadura</taxon>
    </lineage>
</organism>
<evidence type="ECO:0000313" key="3">
    <source>
        <dbReference type="Proteomes" id="UP000432015"/>
    </source>
</evidence>
<dbReference type="InterPro" id="IPR001387">
    <property type="entry name" value="Cro/C1-type_HTH"/>
</dbReference>
<name>A0A7K1KXK7_9ACTN</name>
<accession>A0A7K1KXK7</accession>
<evidence type="ECO:0000259" key="1">
    <source>
        <dbReference type="PROSITE" id="PS50943"/>
    </source>
</evidence>
<dbReference type="GO" id="GO:0003677">
    <property type="term" value="F:DNA binding"/>
    <property type="evidence" value="ECO:0007669"/>
    <property type="project" value="InterPro"/>
</dbReference>
<dbReference type="CDD" id="cd00093">
    <property type="entry name" value="HTH_XRE"/>
    <property type="match status" value="1"/>
</dbReference>
<dbReference type="EMBL" id="WOFH01000003">
    <property type="protein sequence ID" value="MUN36686.1"/>
    <property type="molecule type" value="Genomic_DNA"/>
</dbReference>
<dbReference type="AlphaFoldDB" id="A0A7K1KXK7"/>
<dbReference type="Proteomes" id="UP000432015">
    <property type="component" value="Unassembled WGS sequence"/>
</dbReference>
<dbReference type="SMART" id="SM00530">
    <property type="entry name" value="HTH_XRE"/>
    <property type="match status" value="1"/>
</dbReference>
<dbReference type="Gene3D" id="1.10.260.40">
    <property type="entry name" value="lambda repressor-like DNA-binding domains"/>
    <property type="match status" value="1"/>
</dbReference>
<dbReference type="InterPro" id="IPR010982">
    <property type="entry name" value="Lambda_DNA-bd_dom_sf"/>
</dbReference>
<reference evidence="2 3" key="1">
    <citation type="submission" date="2019-11" db="EMBL/GenBank/DDBJ databases">
        <authorList>
            <person name="Cao P."/>
        </authorList>
    </citation>
    <scope>NUCLEOTIDE SEQUENCE [LARGE SCALE GENOMIC DNA]</scope>
    <source>
        <strain evidence="2 3">NEAU-AAG5</strain>
    </source>
</reference>
<keyword evidence="3" id="KW-1185">Reference proteome</keyword>
<comment type="caution">
    <text evidence="2">The sequence shown here is derived from an EMBL/GenBank/DDBJ whole genome shotgun (WGS) entry which is preliminary data.</text>
</comment>
<feature type="domain" description="HTH cro/C1-type" evidence="1">
    <location>
        <begin position="29"/>
        <end position="71"/>
    </location>
</feature>
<dbReference type="PROSITE" id="PS50943">
    <property type="entry name" value="HTH_CROC1"/>
    <property type="match status" value="1"/>
</dbReference>
<gene>
    <name evidence="2" type="ORF">GNZ18_08765</name>
</gene>
<sequence length="402" mass="43983">MADFHSPYVDLRFRLYIDRMEATNLPDALVLIMESRGWSQSRLARKLGISQAFVSQLVNRKRDVAIGKVIKYLARVGWQVRITPKAEEEGPLERREFTTMFLPGAASLIFVSSDSASPFQDAGYVRGVAKSLAHRRYELGGVPLVDDALGHMARTRRAAMGEPENAALMDAAATLSDQVALVLYDAGRIADAERAGKFGLGFADRSPRTETKAQVLDTLSRVASYQGDWGRGVAYARRGLSVRDVSHSQRASLNMRLGRALAPIPGQEAASREALEHALGCERLPAFSRAALTGDVGIGFGRLRQYDRAGELLGEAAARIGEWSPLFQAQYVGRQAQAALRAGDPALAAVRMEELARALPFVSSARTTARVAEILASSRRWAHVPVMRHAREYLRSVVPQTA</sequence>
<dbReference type="SUPFAM" id="SSF47413">
    <property type="entry name" value="lambda repressor-like DNA-binding domains"/>
    <property type="match status" value="1"/>
</dbReference>
<proteinExistence type="predicted"/>
<dbReference type="Pfam" id="PF01381">
    <property type="entry name" value="HTH_3"/>
    <property type="match status" value="1"/>
</dbReference>